<dbReference type="SUPFAM" id="SSF46894">
    <property type="entry name" value="C-terminal effector domain of the bipartite response regulators"/>
    <property type="match status" value="1"/>
</dbReference>
<dbReference type="GO" id="GO:0000160">
    <property type="term" value="P:phosphorelay signal transduction system"/>
    <property type="evidence" value="ECO:0007669"/>
    <property type="project" value="InterPro"/>
</dbReference>
<accession>A0A5Q2Q736</accession>
<proteinExistence type="predicted"/>
<dbReference type="PRINTS" id="PR00038">
    <property type="entry name" value="HTHLUXR"/>
</dbReference>
<dbReference type="SMART" id="SM00448">
    <property type="entry name" value="REC"/>
    <property type="match status" value="1"/>
</dbReference>
<evidence type="ECO:0000313" key="8">
    <source>
        <dbReference type="EMBL" id="QGG80179.1"/>
    </source>
</evidence>
<evidence type="ECO:0000256" key="3">
    <source>
        <dbReference type="ARBA" id="ARBA00023125"/>
    </source>
</evidence>
<dbReference type="Pfam" id="PF00072">
    <property type="entry name" value="Response_reg"/>
    <property type="match status" value="1"/>
</dbReference>
<dbReference type="InterPro" id="IPR001789">
    <property type="entry name" value="Sig_transdc_resp-reg_receiver"/>
</dbReference>
<dbReference type="CDD" id="cd06170">
    <property type="entry name" value="LuxR_C_like"/>
    <property type="match status" value="1"/>
</dbReference>
<dbReference type="AlphaFoldDB" id="A0A5Q2Q736"/>
<feature type="domain" description="HTH luxR-type" evidence="6">
    <location>
        <begin position="145"/>
        <end position="210"/>
    </location>
</feature>
<organism evidence="8 9">
    <name type="scientific">Litorivicinus lipolyticus</name>
    <dbReference type="NCBI Taxonomy" id="418701"/>
    <lineage>
        <taxon>Bacteria</taxon>
        <taxon>Pseudomonadati</taxon>
        <taxon>Pseudomonadota</taxon>
        <taxon>Gammaproteobacteria</taxon>
        <taxon>Oceanospirillales</taxon>
        <taxon>Litorivicinaceae</taxon>
        <taxon>Litorivicinus</taxon>
    </lineage>
</organism>
<dbReference type="PROSITE" id="PS50043">
    <property type="entry name" value="HTH_LUXR_2"/>
    <property type="match status" value="1"/>
</dbReference>
<keyword evidence="4" id="KW-0804">Transcription</keyword>
<dbReference type="InterPro" id="IPR011006">
    <property type="entry name" value="CheY-like_superfamily"/>
</dbReference>
<keyword evidence="3" id="KW-0238">DNA-binding</keyword>
<dbReference type="CDD" id="cd17535">
    <property type="entry name" value="REC_NarL-like"/>
    <property type="match status" value="1"/>
</dbReference>
<evidence type="ECO:0000259" key="6">
    <source>
        <dbReference type="PROSITE" id="PS50043"/>
    </source>
</evidence>
<dbReference type="Gene3D" id="1.10.10.10">
    <property type="entry name" value="Winged helix-like DNA-binding domain superfamily/Winged helix DNA-binding domain"/>
    <property type="match status" value="1"/>
</dbReference>
<dbReference type="Gene3D" id="3.40.50.2300">
    <property type="match status" value="1"/>
</dbReference>
<dbReference type="OrthoDB" id="561214at2"/>
<evidence type="ECO:0000256" key="5">
    <source>
        <dbReference type="PROSITE-ProRule" id="PRU00169"/>
    </source>
</evidence>
<dbReference type="Proteomes" id="UP000388235">
    <property type="component" value="Chromosome"/>
</dbReference>
<dbReference type="PROSITE" id="PS50110">
    <property type="entry name" value="RESPONSE_REGULATORY"/>
    <property type="match status" value="1"/>
</dbReference>
<feature type="modified residue" description="4-aspartylphosphate" evidence="5">
    <location>
        <position position="53"/>
    </location>
</feature>
<evidence type="ECO:0000256" key="2">
    <source>
        <dbReference type="ARBA" id="ARBA00023015"/>
    </source>
</evidence>
<gene>
    <name evidence="8" type="ORF">GH975_06155</name>
</gene>
<keyword evidence="1 5" id="KW-0597">Phosphoprotein</keyword>
<dbReference type="SUPFAM" id="SSF52172">
    <property type="entry name" value="CheY-like"/>
    <property type="match status" value="1"/>
</dbReference>
<dbReference type="PANTHER" id="PTHR43214">
    <property type="entry name" value="TWO-COMPONENT RESPONSE REGULATOR"/>
    <property type="match status" value="1"/>
</dbReference>
<dbReference type="PROSITE" id="PS00622">
    <property type="entry name" value="HTH_LUXR_1"/>
    <property type="match status" value="1"/>
</dbReference>
<sequence>MNIMVLEDDRTVAARFERILGEWSQAQAVISFQSLGDGMAALKSTSVDLLIADIHLPDGSGIEAIQYLSDHQPDAKAVVISALSDRRVVIDAIRAGAIGYLLKDDDVVEIIRAIESILAGGSPISTAIARYVVESVQARNVTVGPNNKGTLLTSREVEVITAISKGYTNAEVATMLAISPHTVPVHIRNIYRKLDTRNRSEATSEARRLGILE</sequence>
<dbReference type="InterPro" id="IPR058245">
    <property type="entry name" value="NreC/VraR/RcsB-like_REC"/>
</dbReference>
<dbReference type="EMBL" id="CP045871">
    <property type="protein sequence ID" value="QGG80179.1"/>
    <property type="molecule type" value="Genomic_DNA"/>
</dbReference>
<dbReference type="InterPro" id="IPR016032">
    <property type="entry name" value="Sig_transdc_resp-reg_C-effctor"/>
</dbReference>
<dbReference type="RefSeq" id="WP_153713683.1">
    <property type="nucleotide sequence ID" value="NZ_CP045871.1"/>
</dbReference>
<protein>
    <submittedName>
        <fullName evidence="8">Response regulator</fullName>
    </submittedName>
</protein>
<reference evidence="8 9" key="1">
    <citation type="submission" date="2019-11" db="EMBL/GenBank/DDBJ databases">
        <authorList>
            <person name="Khan S.A."/>
            <person name="Jeon C.O."/>
            <person name="Chun B.H."/>
        </authorList>
    </citation>
    <scope>NUCLEOTIDE SEQUENCE [LARGE SCALE GENOMIC DNA]</scope>
    <source>
        <strain evidence="8 9">IMCC 1097</strain>
    </source>
</reference>
<evidence type="ECO:0000259" key="7">
    <source>
        <dbReference type="PROSITE" id="PS50110"/>
    </source>
</evidence>
<feature type="domain" description="Response regulatory" evidence="7">
    <location>
        <begin position="2"/>
        <end position="118"/>
    </location>
</feature>
<dbReference type="InterPro" id="IPR000792">
    <property type="entry name" value="Tscrpt_reg_LuxR_C"/>
</dbReference>
<dbReference type="Pfam" id="PF00196">
    <property type="entry name" value="GerE"/>
    <property type="match status" value="1"/>
</dbReference>
<keyword evidence="2" id="KW-0805">Transcription regulation</keyword>
<dbReference type="GO" id="GO:0006355">
    <property type="term" value="P:regulation of DNA-templated transcription"/>
    <property type="evidence" value="ECO:0007669"/>
    <property type="project" value="InterPro"/>
</dbReference>
<keyword evidence="9" id="KW-1185">Reference proteome</keyword>
<dbReference type="SMART" id="SM00421">
    <property type="entry name" value="HTH_LUXR"/>
    <property type="match status" value="1"/>
</dbReference>
<dbReference type="InterPro" id="IPR036388">
    <property type="entry name" value="WH-like_DNA-bd_sf"/>
</dbReference>
<dbReference type="GO" id="GO:0003677">
    <property type="term" value="F:DNA binding"/>
    <property type="evidence" value="ECO:0007669"/>
    <property type="project" value="UniProtKB-KW"/>
</dbReference>
<evidence type="ECO:0000256" key="1">
    <source>
        <dbReference type="ARBA" id="ARBA00022553"/>
    </source>
</evidence>
<evidence type="ECO:0000313" key="9">
    <source>
        <dbReference type="Proteomes" id="UP000388235"/>
    </source>
</evidence>
<dbReference type="InterPro" id="IPR039420">
    <property type="entry name" value="WalR-like"/>
</dbReference>
<dbReference type="KEGG" id="llp:GH975_06155"/>
<name>A0A5Q2Q736_9GAMM</name>
<evidence type="ECO:0000256" key="4">
    <source>
        <dbReference type="ARBA" id="ARBA00023163"/>
    </source>
</evidence>
<dbReference type="PANTHER" id="PTHR43214:SF41">
    <property type="entry name" value="NITRATE_NITRITE RESPONSE REGULATOR PROTEIN NARP"/>
    <property type="match status" value="1"/>
</dbReference>